<organism evidence="2 3">
    <name type="scientific">Candidatus Mycosynbacter amalyticus</name>
    <dbReference type="NCBI Taxonomy" id="2665156"/>
    <lineage>
        <taxon>Bacteria</taxon>
        <taxon>Candidatus Saccharimonadota</taxon>
        <taxon>Candidatus Saccharimonadota incertae sedis</taxon>
        <taxon>Candidatus Mycosynbacter</taxon>
    </lineage>
</organism>
<keyword evidence="3" id="KW-1185">Reference proteome</keyword>
<dbReference type="EMBL" id="CP045921">
    <property type="protein sequence ID" value="QHN43135.1"/>
    <property type="molecule type" value="Genomic_DNA"/>
</dbReference>
<dbReference type="Gene3D" id="3.40.50.720">
    <property type="entry name" value="NAD(P)-binding Rossmann-like Domain"/>
    <property type="match status" value="1"/>
</dbReference>
<dbReference type="SUPFAM" id="SSF51735">
    <property type="entry name" value="NAD(P)-binding Rossmann-fold domains"/>
    <property type="match status" value="1"/>
</dbReference>
<evidence type="ECO:0000313" key="2">
    <source>
        <dbReference type="EMBL" id="QHN43135.1"/>
    </source>
</evidence>
<sequence length="208" mass="23034">MKIVVFGANGKVGHRVVAELLQRGHHVRAFVHSRSNLLPQHDNLEIVHGDACSAQDVTMALDSIDVAMSTLSSWKSSGEVLSTWASLVVNSAHATPALRVVSLTGSAVLQPKDHAAWYDYLNRVVLRIIAPRVFHDGAQHIDILASSSLDWHVLRSPVMRVKPSHTYQLSTHPPLPWQTIPYDAVARALCDIAEKPRVEHRTPFIVPY</sequence>
<dbReference type="KEGG" id="mama:GII36_04780"/>
<accession>A0A857MMR0</accession>
<dbReference type="AlphaFoldDB" id="A0A857MMR0"/>
<dbReference type="RefSeq" id="WP_260763006.1">
    <property type="nucleotide sequence ID" value="NZ_CP045921.1"/>
</dbReference>
<dbReference type="Proteomes" id="UP001059824">
    <property type="component" value="Chromosome"/>
</dbReference>
<dbReference type="InterPro" id="IPR016040">
    <property type="entry name" value="NAD(P)-bd_dom"/>
</dbReference>
<evidence type="ECO:0000313" key="3">
    <source>
        <dbReference type="Proteomes" id="UP001059824"/>
    </source>
</evidence>
<evidence type="ECO:0000259" key="1">
    <source>
        <dbReference type="Pfam" id="PF13460"/>
    </source>
</evidence>
<proteinExistence type="predicted"/>
<dbReference type="PANTHER" id="PTHR43355">
    <property type="entry name" value="FLAVIN REDUCTASE (NADPH)"/>
    <property type="match status" value="1"/>
</dbReference>
<name>A0A857MMR0_9BACT</name>
<dbReference type="PANTHER" id="PTHR43355:SF2">
    <property type="entry name" value="FLAVIN REDUCTASE (NADPH)"/>
    <property type="match status" value="1"/>
</dbReference>
<dbReference type="InterPro" id="IPR051606">
    <property type="entry name" value="Polyketide_Oxido-like"/>
</dbReference>
<feature type="domain" description="NAD(P)-binding" evidence="1">
    <location>
        <begin position="7"/>
        <end position="196"/>
    </location>
</feature>
<gene>
    <name evidence="2" type="ORF">GII36_04780</name>
</gene>
<dbReference type="Pfam" id="PF13460">
    <property type="entry name" value="NAD_binding_10"/>
    <property type="match status" value="1"/>
</dbReference>
<dbReference type="InterPro" id="IPR036291">
    <property type="entry name" value="NAD(P)-bd_dom_sf"/>
</dbReference>
<reference evidence="2" key="1">
    <citation type="journal article" date="2021" name="Nat. Microbiol.">
        <title>Cocultivation of an ultrasmall environmental parasitic bacterium with lytic ability against bacteria associated with wastewater foams.</title>
        <authorList>
            <person name="Batinovic S."/>
            <person name="Rose J.J.A."/>
            <person name="Ratcliffe J."/>
            <person name="Seviour R.J."/>
            <person name="Petrovski S."/>
        </authorList>
    </citation>
    <scope>NUCLEOTIDE SEQUENCE</scope>
    <source>
        <strain evidence="2">JR1</strain>
    </source>
</reference>
<dbReference type="GO" id="GO:0016646">
    <property type="term" value="F:oxidoreductase activity, acting on the CH-NH group of donors, NAD or NADP as acceptor"/>
    <property type="evidence" value="ECO:0007669"/>
    <property type="project" value="TreeGrafter"/>
</dbReference>
<protein>
    <submittedName>
        <fullName evidence="2">NAD(P)H-binding protein</fullName>
    </submittedName>
</protein>